<dbReference type="PANTHER" id="PTHR43214">
    <property type="entry name" value="TWO-COMPONENT RESPONSE REGULATOR"/>
    <property type="match status" value="1"/>
</dbReference>
<evidence type="ECO:0000256" key="5">
    <source>
        <dbReference type="PROSITE-ProRule" id="PRU00169"/>
    </source>
</evidence>
<dbReference type="InterPro" id="IPR016032">
    <property type="entry name" value="Sig_transdc_resp-reg_C-effctor"/>
</dbReference>
<gene>
    <name evidence="8" type="ORF">SAMN05421846_104261</name>
</gene>
<keyword evidence="3 8" id="KW-0238">DNA-binding</keyword>
<dbReference type="PROSITE" id="PS50043">
    <property type="entry name" value="HTH_LUXR_2"/>
    <property type="match status" value="1"/>
</dbReference>
<keyword evidence="1 5" id="KW-0597">Phosphoprotein</keyword>
<dbReference type="Pfam" id="PF00196">
    <property type="entry name" value="GerE"/>
    <property type="match status" value="1"/>
</dbReference>
<dbReference type="InterPro" id="IPR001789">
    <property type="entry name" value="Sig_transdc_resp-reg_receiver"/>
</dbReference>
<dbReference type="CDD" id="cd17535">
    <property type="entry name" value="REC_NarL-like"/>
    <property type="match status" value="1"/>
</dbReference>
<evidence type="ECO:0000259" key="6">
    <source>
        <dbReference type="PROSITE" id="PS50043"/>
    </source>
</evidence>
<dbReference type="PRINTS" id="PR00038">
    <property type="entry name" value="HTHLUXR"/>
</dbReference>
<protein>
    <submittedName>
        <fullName evidence="8">DNA-binding response regulator, NarL/FixJ family, contains REC and HTH domains</fullName>
    </submittedName>
</protein>
<dbReference type="InterPro" id="IPR011006">
    <property type="entry name" value="CheY-like_superfamily"/>
</dbReference>
<dbReference type="RefSeq" id="WP_089857050.1">
    <property type="nucleotide sequence ID" value="NZ_FNDW01000004.1"/>
</dbReference>
<dbReference type="InterPro" id="IPR039420">
    <property type="entry name" value="WalR-like"/>
</dbReference>
<dbReference type="GO" id="GO:0006355">
    <property type="term" value="P:regulation of DNA-templated transcription"/>
    <property type="evidence" value="ECO:0007669"/>
    <property type="project" value="InterPro"/>
</dbReference>
<dbReference type="GO" id="GO:0000160">
    <property type="term" value="P:phosphorelay signal transduction system"/>
    <property type="evidence" value="ECO:0007669"/>
    <property type="project" value="InterPro"/>
</dbReference>
<dbReference type="Proteomes" id="UP000198869">
    <property type="component" value="Unassembled WGS sequence"/>
</dbReference>
<accession>A0A1G8I8G8</accession>
<dbReference type="Pfam" id="PF00072">
    <property type="entry name" value="Response_reg"/>
    <property type="match status" value="1"/>
</dbReference>
<name>A0A1G8I8G8_9FLAO</name>
<evidence type="ECO:0000256" key="1">
    <source>
        <dbReference type="ARBA" id="ARBA00022553"/>
    </source>
</evidence>
<evidence type="ECO:0000259" key="7">
    <source>
        <dbReference type="PROSITE" id="PS50110"/>
    </source>
</evidence>
<dbReference type="SUPFAM" id="SSF46894">
    <property type="entry name" value="C-terminal effector domain of the bipartite response regulators"/>
    <property type="match status" value="1"/>
</dbReference>
<dbReference type="OrthoDB" id="1013073at2"/>
<reference evidence="9" key="1">
    <citation type="submission" date="2016-10" db="EMBL/GenBank/DDBJ databases">
        <authorList>
            <person name="Varghese N."/>
            <person name="Submissions S."/>
        </authorList>
    </citation>
    <scope>NUCLEOTIDE SEQUENCE [LARGE SCALE GENOMIC DNA]</scope>
    <source>
        <strain evidence="9">DSM 17071</strain>
    </source>
</reference>
<dbReference type="SUPFAM" id="SSF52172">
    <property type="entry name" value="CheY-like"/>
    <property type="match status" value="1"/>
</dbReference>
<dbReference type="InterPro" id="IPR000792">
    <property type="entry name" value="Tscrpt_reg_LuxR_C"/>
</dbReference>
<dbReference type="PANTHER" id="PTHR43214:SF41">
    <property type="entry name" value="NITRATE_NITRITE RESPONSE REGULATOR PROTEIN NARP"/>
    <property type="match status" value="1"/>
</dbReference>
<evidence type="ECO:0000256" key="4">
    <source>
        <dbReference type="ARBA" id="ARBA00023163"/>
    </source>
</evidence>
<evidence type="ECO:0000256" key="3">
    <source>
        <dbReference type="ARBA" id="ARBA00023125"/>
    </source>
</evidence>
<dbReference type="EMBL" id="FNDW01000004">
    <property type="protein sequence ID" value="SDI15279.1"/>
    <property type="molecule type" value="Genomic_DNA"/>
</dbReference>
<proteinExistence type="predicted"/>
<keyword evidence="9" id="KW-1185">Reference proteome</keyword>
<evidence type="ECO:0000313" key="9">
    <source>
        <dbReference type="Proteomes" id="UP000198869"/>
    </source>
</evidence>
<feature type="modified residue" description="4-aspartylphosphate" evidence="5">
    <location>
        <position position="60"/>
    </location>
</feature>
<dbReference type="STRING" id="311334.SAMN05421846_104261"/>
<keyword evidence="4" id="KW-0804">Transcription</keyword>
<evidence type="ECO:0000313" key="8">
    <source>
        <dbReference type="EMBL" id="SDI15279.1"/>
    </source>
</evidence>
<dbReference type="InterPro" id="IPR058245">
    <property type="entry name" value="NreC/VraR/RcsB-like_REC"/>
</dbReference>
<feature type="domain" description="Response regulatory" evidence="7">
    <location>
        <begin position="9"/>
        <end position="125"/>
    </location>
</feature>
<feature type="domain" description="HTH luxR-type" evidence="6">
    <location>
        <begin position="148"/>
        <end position="213"/>
    </location>
</feature>
<keyword evidence="2" id="KW-0805">Transcription regulation</keyword>
<evidence type="ECO:0000256" key="2">
    <source>
        <dbReference type="ARBA" id="ARBA00023015"/>
    </source>
</evidence>
<dbReference type="PROSITE" id="PS00622">
    <property type="entry name" value="HTH_LUXR_1"/>
    <property type="match status" value="1"/>
</dbReference>
<dbReference type="AlphaFoldDB" id="A0A1G8I8G8"/>
<dbReference type="CDD" id="cd06170">
    <property type="entry name" value="LuxR_C_like"/>
    <property type="match status" value="1"/>
</dbReference>
<dbReference type="SMART" id="SM00421">
    <property type="entry name" value="HTH_LUXR"/>
    <property type="match status" value="1"/>
</dbReference>
<dbReference type="SMART" id="SM00448">
    <property type="entry name" value="REC"/>
    <property type="match status" value="1"/>
</dbReference>
<dbReference type="PROSITE" id="PS50110">
    <property type="entry name" value="RESPONSE_REGULATORY"/>
    <property type="match status" value="1"/>
</dbReference>
<dbReference type="Gene3D" id="3.40.50.2300">
    <property type="match status" value="1"/>
</dbReference>
<dbReference type="GO" id="GO:0003677">
    <property type="term" value="F:DNA binding"/>
    <property type="evidence" value="ECO:0007669"/>
    <property type="project" value="UniProtKB-KW"/>
</dbReference>
<sequence length="216" mass="24192">MNQEAQVTSFLVADDHGLIRQAIVLLLDGIGIDYKVFQASSIHQIKDCINAHQIDIAIMDAHFPDGNSLHLIPEIKSLHPEMKILIFTGIEEDIHSLKFLNAGADGFLSKLSEESEVQKAILKIVNDGEYISPVTKIKLMSSLRTGTLINPLSLLTDREMQVAEMYAKGHGNLEIANTLNVRQNTISTVKKRIFHKLKIENIVELIDLMKNHSDFL</sequence>
<organism evidence="8 9">
    <name type="scientific">Chryseobacterium taeanense</name>
    <dbReference type="NCBI Taxonomy" id="311334"/>
    <lineage>
        <taxon>Bacteria</taxon>
        <taxon>Pseudomonadati</taxon>
        <taxon>Bacteroidota</taxon>
        <taxon>Flavobacteriia</taxon>
        <taxon>Flavobacteriales</taxon>
        <taxon>Weeksellaceae</taxon>
        <taxon>Chryseobacterium group</taxon>
        <taxon>Chryseobacterium</taxon>
    </lineage>
</organism>